<dbReference type="Pfam" id="PF20495">
    <property type="entry name" value="DUF6727"/>
    <property type="match status" value="1"/>
</dbReference>
<accession>T0T6C8</accession>
<dbReference type="EMBL" id="KE651168">
    <property type="protein sequence ID" value="EQC52964.1"/>
    <property type="molecule type" value="Genomic_DNA"/>
</dbReference>
<evidence type="ECO:0000313" key="2">
    <source>
        <dbReference type="JaponicusDB" id="SJAG_06615"/>
    </source>
</evidence>
<reference evidence="1 3" key="1">
    <citation type="journal article" date="2011" name="Science">
        <title>Comparative functional genomics of the fission yeasts.</title>
        <authorList>
            <person name="Rhind N."/>
            <person name="Chen Z."/>
            <person name="Yassour M."/>
            <person name="Thompson D.A."/>
            <person name="Haas B.J."/>
            <person name="Habib N."/>
            <person name="Wapinski I."/>
            <person name="Roy S."/>
            <person name="Lin M.F."/>
            <person name="Heiman D.I."/>
            <person name="Young S.K."/>
            <person name="Furuya K."/>
            <person name="Guo Y."/>
            <person name="Pidoux A."/>
            <person name="Chen H.M."/>
            <person name="Robbertse B."/>
            <person name="Goldberg J.M."/>
            <person name="Aoki K."/>
            <person name="Bayne E.H."/>
            <person name="Berlin A.M."/>
            <person name="Desjardins C.A."/>
            <person name="Dobbs E."/>
            <person name="Dukaj L."/>
            <person name="Fan L."/>
            <person name="FitzGerald M.G."/>
            <person name="French C."/>
            <person name="Gujja S."/>
            <person name="Hansen K."/>
            <person name="Keifenheim D."/>
            <person name="Levin J.Z."/>
            <person name="Mosher R.A."/>
            <person name="Mueller C.A."/>
            <person name="Pfiffner J."/>
            <person name="Priest M."/>
            <person name="Russ C."/>
            <person name="Smialowska A."/>
            <person name="Swoboda P."/>
            <person name="Sykes S.M."/>
            <person name="Vaughn M."/>
            <person name="Vengrova S."/>
            <person name="Yoder R."/>
            <person name="Zeng Q."/>
            <person name="Allshire R."/>
            <person name="Baulcombe D."/>
            <person name="Birren B.W."/>
            <person name="Brown W."/>
            <person name="Ekwall K."/>
            <person name="Kellis M."/>
            <person name="Leatherwood J."/>
            <person name="Levin H."/>
            <person name="Margalit H."/>
            <person name="Martienssen R."/>
            <person name="Nieduszynski C.A."/>
            <person name="Spatafora J.W."/>
            <person name="Friedman N."/>
            <person name="Dalgaard J.Z."/>
            <person name="Baumann P."/>
            <person name="Niki H."/>
            <person name="Regev A."/>
            <person name="Nusbaum C."/>
        </authorList>
    </citation>
    <scope>NUCLEOTIDE SEQUENCE [LARGE SCALE GENOMIC DNA]</scope>
    <source>
        <strain evidence="3">yFS275 / FY16936</strain>
    </source>
</reference>
<sequence length="179" mass="19644">MKYKTYPPIAEGFSNNNTRFVFKNTYGDGQVCQQMGLYGWNASITFSSKCSNDGAFSYIVYNQSAVKFTSNLTTNTGISSGFGEFVVLSGNEYVYSKGIYSPALNTSITEWTINLPGPTTYCTNIMPLRYNESETDCAIKIQFDGVTPPDFTLPSAAFRVTPLLLPVVVSLFVTVLSTS</sequence>
<dbReference type="Proteomes" id="UP000001744">
    <property type="component" value="Unassembled WGS sequence"/>
</dbReference>
<dbReference type="GeneID" id="22831164"/>
<dbReference type="VEuPathDB" id="FungiDB:SJAG_06615"/>
<dbReference type="HOGENOM" id="CLU_128361_0_0_1"/>
<dbReference type="InterPro" id="IPR046614">
    <property type="entry name" value="DUF6727"/>
</dbReference>
<proteinExistence type="predicted"/>
<organism evidence="1 3">
    <name type="scientific">Schizosaccharomyces japonicus (strain yFS275 / FY16936)</name>
    <name type="common">Fission yeast</name>
    <dbReference type="NCBI Taxonomy" id="402676"/>
    <lineage>
        <taxon>Eukaryota</taxon>
        <taxon>Fungi</taxon>
        <taxon>Dikarya</taxon>
        <taxon>Ascomycota</taxon>
        <taxon>Taphrinomycotina</taxon>
        <taxon>Schizosaccharomycetes</taxon>
        <taxon>Schizosaccharomycetales</taxon>
        <taxon>Schizosaccharomycetaceae</taxon>
        <taxon>Schizosaccharomyces</taxon>
    </lineage>
</organism>
<evidence type="ECO:0000313" key="1">
    <source>
        <dbReference type="EMBL" id="EQC52964.1"/>
    </source>
</evidence>
<dbReference type="JaponicusDB" id="SJAG_06615">
    <property type="gene designation" value="pll3"/>
</dbReference>
<keyword evidence="3" id="KW-1185">Reference proteome</keyword>
<protein>
    <submittedName>
        <fullName evidence="1">Uncharacterized protein</fullName>
    </submittedName>
</protein>
<name>T0T6C8_SCHJY</name>
<evidence type="ECO:0000313" key="3">
    <source>
        <dbReference type="Proteomes" id="UP000001744"/>
    </source>
</evidence>
<dbReference type="AlphaFoldDB" id="T0T6C8"/>
<gene>
    <name evidence="2" type="primary">pll3</name>
    <name evidence="1" type="ORF">SJAG_06615</name>
</gene>
<dbReference type="RefSeq" id="XP_011049065.1">
    <property type="nucleotide sequence ID" value="XM_011050763.1"/>
</dbReference>